<protein>
    <submittedName>
        <fullName evidence="2">HNH endonuclease</fullName>
    </submittedName>
</protein>
<proteinExistence type="predicted"/>
<evidence type="ECO:0000313" key="2">
    <source>
        <dbReference type="EMBL" id="MEN0642304.1"/>
    </source>
</evidence>
<gene>
    <name evidence="2" type="ORF">MKY91_03895</name>
</gene>
<evidence type="ECO:0000313" key="3">
    <source>
        <dbReference type="Proteomes" id="UP001418796"/>
    </source>
</evidence>
<evidence type="ECO:0000259" key="1">
    <source>
        <dbReference type="Pfam" id="PF01844"/>
    </source>
</evidence>
<dbReference type="RefSeq" id="WP_343129436.1">
    <property type="nucleotide sequence ID" value="NZ_JBCITK010000001.1"/>
</dbReference>
<keyword evidence="2" id="KW-0255">Endonuclease</keyword>
<reference evidence="2 3" key="1">
    <citation type="submission" date="2024-03" db="EMBL/GenBank/DDBJ databases">
        <title>Bacilli Hybrid Assemblies.</title>
        <authorList>
            <person name="Kovac J."/>
        </authorList>
    </citation>
    <scope>NUCLEOTIDE SEQUENCE [LARGE SCALE GENOMIC DNA]</scope>
    <source>
        <strain evidence="2 3">FSL R7-0666</strain>
    </source>
</reference>
<dbReference type="EMBL" id="JBCITK010000001">
    <property type="protein sequence ID" value="MEN0642304.1"/>
    <property type="molecule type" value="Genomic_DNA"/>
</dbReference>
<name>A0ABU9VEI7_9BACI</name>
<keyword evidence="2" id="KW-0378">Hydrolase</keyword>
<organism evidence="2 3">
    <name type="scientific">Alkalicoccobacillus gibsonii</name>
    <dbReference type="NCBI Taxonomy" id="79881"/>
    <lineage>
        <taxon>Bacteria</taxon>
        <taxon>Bacillati</taxon>
        <taxon>Bacillota</taxon>
        <taxon>Bacilli</taxon>
        <taxon>Bacillales</taxon>
        <taxon>Bacillaceae</taxon>
        <taxon>Alkalicoccobacillus</taxon>
    </lineage>
</organism>
<dbReference type="InterPro" id="IPR003615">
    <property type="entry name" value="HNH_nuc"/>
</dbReference>
<dbReference type="InterPro" id="IPR002711">
    <property type="entry name" value="HNH"/>
</dbReference>
<keyword evidence="3" id="KW-1185">Reference proteome</keyword>
<feature type="domain" description="HNH" evidence="1">
    <location>
        <begin position="316"/>
        <end position="372"/>
    </location>
</feature>
<dbReference type="Proteomes" id="UP001418796">
    <property type="component" value="Unassembled WGS sequence"/>
</dbReference>
<dbReference type="GO" id="GO:0004519">
    <property type="term" value="F:endonuclease activity"/>
    <property type="evidence" value="ECO:0007669"/>
    <property type="project" value="UniProtKB-KW"/>
</dbReference>
<dbReference type="CDD" id="cd00085">
    <property type="entry name" value="HNHc"/>
    <property type="match status" value="1"/>
</dbReference>
<accession>A0ABU9VEI7</accession>
<sequence>MKDFYESLDKAHRDRLLDLYKDGIVESLQSKDRQLYYQIKKTVLERKENKSKSQKNLISEYIEELGFEYYRGYKHRSLKYILKEIENRFPDKVILGGVRHGLGDLYYPLYRYCNNIDPNEIYKTPKEILEKEGYLIEKSFEKGERKSAVINKIKKNKIVSIEQLPPLKRYKQNFSKVFNSYDDLTISKIVYSWCNNGDTHKEMDKVYLNSPVKNGGIYNSTKILYELGLSGNFKGLFKNQSIDEILNIISENIYYSNLKYYLELYRDGVLDINNKSINEEEDEFYSDGAIQIYTLTRYERKSVNRLAAIEHHGLRCKVCDLNFEEEYGELGSGFIEVHHVEQLSERKSASKINPKDDLITVCSNCHRMLHRRDKTLSIKDLKKIYQSKMIK</sequence>
<keyword evidence="2" id="KW-0540">Nuclease</keyword>
<comment type="caution">
    <text evidence="2">The sequence shown here is derived from an EMBL/GenBank/DDBJ whole genome shotgun (WGS) entry which is preliminary data.</text>
</comment>
<dbReference type="Pfam" id="PF01844">
    <property type="entry name" value="HNH"/>
    <property type="match status" value="1"/>
</dbReference>